<evidence type="ECO:0000259" key="2">
    <source>
        <dbReference type="Pfam" id="PF20712"/>
    </source>
</evidence>
<evidence type="ECO:0000256" key="1">
    <source>
        <dbReference type="SAM" id="Phobius"/>
    </source>
</evidence>
<dbReference type="EMBL" id="CAJRAU010000001">
    <property type="protein sequence ID" value="CAG5067284.1"/>
    <property type="molecule type" value="Genomic_DNA"/>
</dbReference>
<dbReference type="InterPro" id="IPR048567">
    <property type="entry name" value="CyanoTRADDas_TM"/>
</dbReference>
<proteinExistence type="predicted"/>
<dbReference type="Proteomes" id="UP000679725">
    <property type="component" value="Unassembled WGS sequence"/>
</dbReference>
<gene>
    <name evidence="3" type="ORF">DYBT9623_00004</name>
</gene>
<keyword evidence="1" id="KW-0812">Transmembrane</keyword>
<keyword evidence="1" id="KW-0472">Membrane</keyword>
<keyword evidence="4" id="KW-1185">Reference proteome</keyword>
<keyword evidence="1" id="KW-1133">Transmembrane helix</keyword>
<feature type="domain" description="Cyanobacterial TRADD-N associated 2 transmembrane" evidence="2">
    <location>
        <begin position="123"/>
        <end position="190"/>
    </location>
</feature>
<evidence type="ECO:0000313" key="3">
    <source>
        <dbReference type="EMBL" id="CAG5067284.1"/>
    </source>
</evidence>
<name>A0ABM8UIV4_9BACT</name>
<comment type="caution">
    <text evidence="3">The sequence shown here is derived from an EMBL/GenBank/DDBJ whole genome shotgun (WGS) entry which is preliminary data.</text>
</comment>
<feature type="transmembrane region" description="Helical" evidence="1">
    <location>
        <begin position="32"/>
        <end position="54"/>
    </location>
</feature>
<feature type="transmembrane region" description="Helical" evidence="1">
    <location>
        <begin position="129"/>
        <end position="150"/>
    </location>
</feature>
<accession>A0ABM8UIV4</accession>
<organism evidence="3 4">
    <name type="scientific">Dyadobacter linearis</name>
    <dbReference type="NCBI Taxonomy" id="2823330"/>
    <lineage>
        <taxon>Bacteria</taxon>
        <taxon>Pseudomonadati</taxon>
        <taxon>Bacteroidota</taxon>
        <taxon>Cytophagia</taxon>
        <taxon>Cytophagales</taxon>
        <taxon>Spirosomataceae</taxon>
        <taxon>Dyadobacter</taxon>
    </lineage>
</organism>
<sequence>MMNFIDLTTTGIISAVAKAVISGSKEVRKLSYFALVLIIISIILFGLVEAAFIAEIYRSVAVTIGAIAALAVMIIYGYQLSVEESVAKAEIKEVEARIIDKNSETTAAWELGRIKVESYLNRNLIQVRWIFIWTVLVMIVGFLIVGYGIFKLFLGDIQLNAAILAAISGLLIEFLGGSFLIIFKSSMQQAKDYVTVLERINAVGMSVQILDSIRPEEAQLQDQTKANIAIKLLELYGELNKSSK</sequence>
<evidence type="ECO:0000313" key="4">
    <source>
        <dbReference type="Proteomes" id="UP000679725"/>
    </source>
</evidence>
<reference evidence="3 4" key="1">
    <citation type="submission" date="2021-04" db="EMBL/GenBank/DDBJ databases">
        <authorList>
            <person name="Rodrigo-Torres L."/>
            <person name="Arahal R. D."/>
            <person name="Lucena T."/>
        </authorList>
    </citation>
    <scope>NUCLEOTIDE SEQUENCE [LARGE SCALE GENOMIC DNA]</scope>
    <source>
        <strain evidence="3 4">CECT 9623</strain>
    </source>
</reference>
<dbReference type="Pfam" id="PF20712">
    <property type="entry name" value="CyanoTRADDas_TM"/>
    <property type="match status" value="1"/>
</dbReference>
<feature type="transmembrane region" description="Helical" evidence="1">
    <location>
        <begin position="60"/>
        <end position="78"/>
    </location>
</feature>
<feature type="transmembrane region" description="Helical" evidence="1">
    <location>
        <begin position="162"/>
        <end position="183"/>
    </location>
</feature>
<protein>
    <recommendedName>
        <fullName evidence="2">Cyanobacterial TRADD-N associated 2 transmembrane domain-containing protein</fullName>
    </recommendedName>
</protein>